<evidence type="ECO:0000313" key="1">
    <source>
        <dbReference type="EMBL" id="CAG5103634.1"/>
    </source>
</evidence>
<protein>
    <submittedName>
        <fullName evidence="1">Oidioi.mRNA.OKI2018_I69.chr1.g862.t1.cds</fullName>
    </submittedName>
</protein>
<sequence>MDWGAADCPDYVKIEPQSELGEILDTVYFCGSGDAATSYFIRDGEKNFIPRQKFGLKGWDHAWDTFAKRATVTFSSDSEGNGGNFKILVGEQLRSSPCRTRSDCQHVDLTQHICAINDETKEKVCTKVDCTSHDHCKKGENPGDPIEICSKNKCEPTECRLREHCPEQHVCKDNECTLVDCTKHDHCDQSAGPKRCTKNVCTSVGCVGKKDCLANQLCVENECVSHECLGHLTCENDFPERCKDGICKCIGRKCEKQECTKHTHCPDGGLCDNNPFNDPTFKCYNEVDGVKTCRNHAQCGAKAKCQDKRCVSVECRTNKDCEGKKGAEAWRCFDENTAPTVEQQNTCYPVDCSRHDTCGAKKACKDNTCVDVTCRTNADCTGNFLCHKPDRSDPTKNFCKAVDCIGHKACKEHSNIDCQNGKCLCIKNKCEAQQCVTSDHCGSKQRCHDNKCEDAQCSNHDHCLTFFPKSNGVDYHPAKCFPNCYTEKGRKYCLPECRKVACRTHEHCGPKQLCDKTKNQCKNVDCRGHDHCGDKESCVKNVCTLQTCTKNWHCKGEKEVCENNECKQVGCKGHDDCGEKERCIRHECVARECTLNEHCSKSPGNFEKCDKIDGTCIDIECIGHTSCNNVKLNSFGDDCSDGHCLCLGNVCHWQECRTNDHCDVDCLGHADCDNFKGDTENAYYCKNQKCEPIQCRVTADCGDKEVCKNRECQTVACTEHSHCEEEHDDTYSCLSNTCTKQQCRNNQHCNSNQLCNKAKGECYDVECRGNLMCDDKEGCEDGKCLCLDNVCEVQECRKDAHCGEKGVCEKNQCVQLDCKTDEHCLDDNRKPCRDGKCRCNLSKNCEPVSCMENTHCAADEVCSGDDPNDGIEDNTCISVECKSINDCGDQEICEKNTCKLVECTTSSHCADRSSPHVCRKNKCEPVECAAHDDCADFFPETEGLGYKCIKNKCKNFECTTNFHCGEGQLCNKSINECYAPECIGSLACDSLATTEGGENCLDGRCRCEANKCVKKECRDNTHCGWPQKASICQNNKCNNVPCTSHSHCQNADGGNVASRCVDGNKCDHSGECLVTNHCDSYDEPHVCRDNQCVPVPCLRNSDCGDQHICVRQECVKVECDSNIDCEKGQICVDNLCVE</sequence>
<dbReference type="Proteomes" id="UP001158576">
    <property type="component" value="Chromosome 1"/>
</dbReference>
<name>A0ABN7SLR8_OIKDI</name>
<dbReference type="EMBL" id="OU015566">
    <property type="protein sequence ID" value="CAG5103634.1"/>
    <property type="molecule type" value="Genomic_DNA"/>
</dbReference>
<evidence type="ECO:0000313" key="2">
    <source>
        <dbReference type="Proteomes" id="UP001158576"/>
    </source>
</evidence>
<accession>A0ABN7SLR8</accession>
<organism evidence="1 2">
    <name type="scientific">Oikopleura dioica</name>
    <name type="common">Tunicate</name>
    <dbReference type="NCBI Taxonomy" id="34765"/>
    <lineage>
        <taxon>Eukaryota</taxon>
        <taxon>Metazoa</taxon>
        <taxon>Chordata</taxon>
        <taxon>Tunicata</taxon>
        <taxon>Appendicularia</taxon>
        <taxon>Copelata</taxon>
        <taxon>Oikopleuridae</taxon>
        <taxon>Oikopleura</taxon>
    </lineage>
</organism>
<reference evidence="1 2" key="1">
    <citation type="submission" date="2021-04" db="EMBL/GenBank/DDBJ databases">
        <authorList>
            <person name="Bliznina A."/>
        </authorList>
    </citation>
    <scope>NUCLEOTIDE SEQUENCE [LARGE SCALE GENOMIC DNA]</scope>
</reference>
<gene>
    <name evidence="1" type="ORF">OKIOD_LOCUS9627</name>
</gene>
<keyword evidence="2" id="KW-1185">Reference proteome</keyword>
<proteinExistence type="predicted"/>